<dbReference type="EMBL" id="CAFBMK010000432">
    <property type="protein sequence ID" value="CAB4957901.1"/>
    <property type="molecule type" value="Genomic_DNA"/>
</dbReference>
<dbReference type="InterPro" id="IPR023195">
    <property type="entry name" value="Nict_dMeBzImd_PRibTrfase_N"/>
</dbReference>
<dbReference type="SUPFAM" id="SSF55469">
    <property type="entry name" value="FMN-dependent nitroreductase-like"/>
    <property type="match status" value="1"/>
</dbReference>
<comment type="similarity">
    <text evidence="2">Belongs to the CobT family.</text>
</comment>
<dbReference type="EC" id="2.4.2.21" evidence="3"/>
<evidence type="ECO:0000256" key="7">
    <source>
        <dbReference type="ARBA" id="ARBA00022679"/>
    </source>
</evidence>
<evidence type="ECO:0000256" key="8">
    <source>
        <dbReference type="ARBA" id="ARBA00030686"/>
    </source>
</evidence>
<evidence type="ECO:0000256" key="10">
    <source>
        <dbReference type="SAM" id="MobiDB-lite"/>
    </source>
</evidence>
<organism evidence="12">
    <name type="scientific">freshwater metagenome</name>
    <dbReference type="NCBI Taxonomy" id="449393"/>
    <lineage>
        <taxon>unclassified sequences</taxon>
        <taxon>metagenomes</taxon>
        <taxon>ecological metagenomes</taxon>
    </lineage>
</organism>
<accession>A0A6J7KR52</accession>
<dbReference type="Pfam" id="PF02277">
    <property type="entry name" value="DBI_PRT"/>
    <property type="match status" value="1"/>
</dbReference>
<comment type="pathway">
    <text evidence="1">Nucleoside biosynthesis; alpha-ribazole biosynthesis; alpha-ribazole from 5,6-dimethylbenzimidazole: step 1/2.</text>
</comment>
<dbReference type="Gene3D" id="3.40.109.10">
    <property type="entry name" value="NADH Oxidase"/>
    <property type="match status" value="1"/>
</dbReference>
<keyword evidence="7" id="KW-0808">Transferase</keyword>
<name>A0A6J7KR52_9ZZZZ</name>
<dbReference type="InterPro" id="IPR029479">
    <property type="entry name" value="Nitroreductase"/>
</dbReference>
<dbReference type="InterPro" id="IPR000415">
    <property type="entry name" value="Nitroreductase-like"/>
</dbReference>
<evidence type="ECO:0000256" key="9">
    <source>
        <dbReference type="ARBA" id="ARBA00047340"/>
    </source>
</evidence>
<feature type="compositionally biased region" description="Basic and acidic residues" evidence="10">
    <location>
        <begin position="16"/>
        <end position="31"/>
    </location>
</feature>
<dbReference type="Pfam" id="PF00881">
    <property type="entry name" value="Nitroreductase"/>
    <property type="match status" value="1"/>
</dbReference>
<feature type="domain" description="Nitroreductase" evidence="11">
    <location>
        <begin position="47"/>
        <end position="211"/>
    </location>
</feature>
<proteinExistence type="inferred from homology"/>
<feature type="region of interest" description="Disordered" evidence="10">
    <location>
        <begin position="258"/>
        <end position="325"/>
    </location>
</feature>
<dbReference type="PANTHER" id="PTHR43463">
    <property type="entry name" value="NICOTINATE-NUCLEOTIDE--DIMETHYLBENZIMIDAZOLE PHOSPHORIBOSYLTRANSFERASE"/>
    <property type="match status" value="1"/>
</dbReference>
<evidence type="ECO:0000259" key="11">
    <source>
        <dbReference type="Pfam" id="PF00881"/>
    </source>
</evidence>
<protein>
    <recommendedName>
        <fullName evidence="4">Nicotinate-nucleotide--dimethylbenzimidazole phosphoribosyltransferase</fullName>
        <ecNumber evidence="3">2.4.2.21</ecNumber>
    </recommendedName>
    <alternativeName>
        <fullName evidence="8">N(1)-alpha-phosphoribosyltransferase</fullName>
    </alternativeName>
</protein>
<dbReference type="NCBIfam" id="TIGR02476">
    <property type="entry name" value="BluB"/>
    <property type="match status" value="1"/>
</dbReference>
<reference evidence="12" key="1">
    <citation type="submission" date="2020-05" db="EMBL/GenBank/DDBJ databases">
        <authorList>
            <person name="Chiriac C."/>
            <person name="Salcher M."/>
            <person name="Ghai R."/>
            <person name="Kavagutti S V."/>
        </authorList>
    </citation>
    <scope>NUCLEOTIDE SEQUENCE</scope>
</reference>
<evidence type="ECO:0000256" key="5">
    <source>
        <dbReference type="ARBA" id="ARBA00022573"/>
    </source>
</evidence>
<dbReference type="AlphaFoldDB" id="A0A6J7KR52"/>
<dbReference type="NCBIfam" id="TIGR03160">
    <property type="entry name" value="cobT_DBIPRT"/>
    <property type="match status" value="1"/>
</dbReference>
<dbReference type="InterPro" id="IPR003200">
    <property type="entry name" value="Nict_dMeBzImd_PRibTrfase"/>
</dbReference>
<dbReference type="PANTHER" id="PTHR43463:SF1">
    <property type="entry name" value="NICOTINATE-NUCLEOTIDE--DIMETHYLBENZIMIDAZOLE PHOSPHORIBOSYLTRANSFERASE"/>
    <property type="match status" value="1"/>
</dbReference>
<comment type="catalytic activity">
    <reaction evidence="9">
        <text>5,6-dimethylbenzimidazole + nicotinate beta-D-ribonucleotide = alpha-ribazole 5'-phosphate + nicotinate + H(+)</text>
        <dbReference type="Rhea" id="RHEA:11196"/>
        <dbReference type="ChEBI" id="CHEBI:15378"/>
        <dbReference type="ChEBI" id="CHEBI:15890"/>
        <dbReference type="ChEBI" id="CHEBI:32544"/>
        <dbReference type="ChEBI" id="CHEBI:57502"/>
        <dbReference type="ChEBI" id="CHEBI:57918"/>
        <dbReference type="EC" id="2.4.2.21"/>
    </reaction>
</comment>
<keyword evidence="6" id="KW-0328">Glycosyltransferase</keyword>
<feature type="compositionally biased region" description="Gly residues" evidence="10">
    <location>
        <begin position="263"/>
        <end position="273"/>
    </location>
</feature>
<dbReference type="HAMAP" id="MF_00230">
    <property type="entry name" value="CobT"/>
    <property type="match status" value="1"/>
</dbReference>
<dbReference type="InterPro" id="IPR012825">
    <property type="entry name" value="BluB"/>
</dbReference>
<dbReference type="InterPro" id="IPR036087">
    <property type="entry name" value="Nict_dMeBzImd_PRibTrfase_sf"/>
</dbReference>
<dbReference type="Gene3D" id="1.10.1610.10">
    <property type="match status" value="1"/>
</dbReference>
<dbReference type="UniPathway" id="UPA00061">
    <property type="reaction ID" value="UER00516"/>
</dbReference>
<evidence type="ECO:0000256" key="2">
    <source>
        <dbReference type="ARBA" id="ARBA00007110"/>
    </source>
</evidence>
<keyword evidence="5" id="KW-0169">Cobalamin biosynthesis</keyword>
<evidence type="ECO:0000313" key="12">
    <source>
        <dbReference type="EMBL" id="CAB4957901.1"/>
    </source>
</evidence>
<sequence>MTEEAQGYVRPATPEGFDRSRAAERADDPTGWRFPEAARDALQEIIGARRDIRRFRPDPVPADVLERVLQAAHRGPSVGLMQPWRFVLVRDDETRVAMRGLAQRERLRQAERFSDRARHFLDQKIEGIVDAPLGVVVCCDPGDPGVEVLGRGTIPETDVHSTACAIQNLWLAARAEGLGVGWVSFYRREDLRGLLGIPDRVDPLAWLCVGWPDERPVRPGLEAAGWAARAPLSAVVVEDRWPAEDLLPLGGAVPVAGAEALGGRSGDGPGGTPAGPTGDPSRGTTGDRPDGARGSADVPGARGVAPTDARRAPRPAPTEQDDPVPPAVAALVDGVAVPDERVAAAVRDRADRLVKPAGSLGTLEHVVERWAAFSGDVPPSPLRPAILVLAADHGHVARGTSLYGGHVSGQIAAAAARGGTAIGVLARHHAGRLAVADLGLRGPTPPGVRPARVRDGGTADLGAGPAMTPDELTAAIITGAALAGELLDRGARCLLPGEIGIGNTTSAAALACALTGLTPELAVGRGAGADAAGLERKRTVVREALDRAGRPTTPLRALRELGGFELAGVVGAILEAARRRVPVVLDGFAVGVCALAAVRLAPAAREALVAGHRSAEPAHGAVLAQLGLEPLLDLRLRLGEASGAALALPLIEQAGRLHRDMETFAEAGVDGPVPSGGAA</sequence>
<dbReference type="NCBIfam" id="NF000996">
    <property type="entry name" value="PRK00105.1"/>
    <property type="match status" value="1"/>
</dbReference>
<evidence type="ECO:0000256" key="1">
    <source>
        <dbReference type="ARBA" id="ARBA00005049"/>
    </source>
</evidence>
<evidence type="ECO:0000256" key="4">
    <source>
        <dbReference type="ARBA" id="ARBA00015486"/>
    </source>
</evidence>
<evidence type="ECO:0000256" key="3">
    <source>
        <dbReference type="ARBA" id="ARBA00011991"/>
    </source>
</evidence>
<dbReference type="CDD" id="cd02439">
    <property type="entry name" value="DMB-PRT_CobT"/>
    <property type="match status" value="1"/>
</dbReference>
<dbReference type="InterPro" id="IPR017846">
    <property type="entry name" value="Nict_dMeBzImd_PRibTrfase_bact"/>
</dbReference>
<dbReference type="GO" id="GO:0009236">
    <property type="term" value="P:cobalamin biosynthetic process"/>
    <property type="evidence" value="ECO:0007669"/>
    <property type="project" value="UniProtKB-KW"/>
</dbReference>
<dbReference type="GO" id="GO:0008939">
    <property type="term" value="F:nicotinate-nucleotide-dimethylbenzimidazole phosphoribosyltransferase activity"/>
    <property type="evidence" value="ECO:0007669"/>
    <property type="project" value="UniProtKB-EC"/>
</dbReference>
<gene>
    <name evidence="12" type="ORF">UFOPK3564_03876</name>
</gene>
<dbReference type="Gene3D" id="3.40.50.10210">
    <property type="match status" value="1"/>
</dbReference>
<evidence type="ECO:0000256" key="6">
    <source>
        <dbReference type="ARBA" id="ARBA00022676"/>
    </source>
</evidence>
<dbReference type="SUPFAM" id="SSF52733">
    <property type="entry name" value="Nicotinate mononucleotide:5,6-dimethylbenzimidazole phosphoribosyltransferase (CobT)"/>
    <property type="match status" value="1"/>
</dbReference>
<feature type="region of interest" description="Disordered" evidence="10">
    <location>
        <begin position="1"/>
        <end position="31"/>
    </location>
</feature>
<dbReference type="GO" id="GO:0016491">
    <property type="term" value="F:oxidoreductase activity"/>
    <property type="evidence" value="ECO:0007669"/>
    <property type="project" value="InterPro"/>
</dbReference>